<feature type="compositionally biased region" description="Polar residues" evidence="1">
    <location>
        <begin position="146"/>
        <end position="165"/>
    </location>
</feature>
<dbReference type="AlphaFoldDB" id="B8LW19"/>
<dbReference type="EMBL" id="EQ962652">
    <property type="protein sequence ID" value="EED24385.1"/>
    <property type="molecule type" value="Genomic_DNA"/>
</dbReference>
<dbReference type="VEuPathDB" id="FungiDB:TSTA_077470"/>
<organism evidence="2 3">
    <name type="scientific">Talaromyces stipitatus (strain ATCC 10500 / CBS 375.48 / QM 6759 / NRRL 1006)</name>
    <name type="common">Penicillium stipitatum</name>
    <dbReference type="NCBI Taxonomy" id="441959"/>
    <lineage>
        <taxon>Eukaryota</taxon>
        <taxon>Fungi</taxon>
        <taxon>Dikarya</taxon>
        <taxon>Ascomycota</taxon>
        <taxon>Pezizomycotina</taxon>
        <taxon>Eurotiomycetes</taxon>
        <taxon>Eurotiomycetidae</taxon>
        <taxon>Eurotiales</taxon>
        <taxon>Trichocomaceae</taxon>
        <taxon>Talaromyces</taxon>
        <taxon>Talaromyces sect. Talaromyces</taxon>
    </lineage>
</organism>
<dbReference type="Proteomes" id="UP000001745">
    <property type="component" value="Unassembled WGS sequence"/>
</dbReference>
<feature type="region of interest" description="Disordered" evidence="1">
    <location>
        <begin position="118"/>
        <end position="194"/>
    </location>
</feature>
<dbReference type="InParanoid" id="B8LW19"/>
<evidence type="ECO:0000313" key="2">
    <source>
        <dbReference type="EMBL" id="EED24385.1"/>
    </source>
</evidence>
<proteinExistence type="predicted"/>
<feature type="compositionally biased region" description="Acidic residues" evidence="1">
    <location>
        <begin position="169"/>
        <end position="182"/>
    </location>
</feature>
<accession>B8LW19</accession>
<reference evidence="3" key="1">
    <citation type="journal article" date="2015" name="Genome Announc.">
        <title>Genome sequence of the AIDS-associated pathogen Penicillium marneffei (ATCC18224) and its near taxonomic relative Talaromyces stipitatus (ATCC10500).</title>
        <authorList>
            <person name="Nierman W.C."/>
            <person name="Fedorova-Abrams N.D."/>
            <person name="Andrianopoulos A."/>
        </authorList>
    </citation>
    <scope>NUCLEOTIDE SEQUENCE [LARGE SCALE GENOMIC DNA]</scope>
    <source>
        <strain evidence="3">ATCC 10500 / CBS 375.48 / QM 6759 / NRRL 1006</strain>
    </source>
</reference>
<protein>
    <submittedName>
        <fullName evidence="2">Uncharacterized protein</fullName>
    </submittedName>
</protein>
<gene>
    <name evidence="2" type="ORF">TSTA_077470</name>
</gene>
<dbReference type="HOGENOM" id="CLU_1403282_0_0_1"/>
<dbReference type="RefSeq" id="XP_002341772.1">
    <property type="nucleotide sequence ID" value="XM_002341731.1"/>
</dbReference>
<name>B8LW19_TALSN</name>
<dbReference type="GeneID" id="8103954"/>
<sequence>MVNFTSVVPEDSYMTNTANRQGVGCCQAHGVESIVTTMESDNFVSEFETPIAEPEAIMDYQTDVVVPAQVPTADSDSVMAGALQILHNESELYADEVDNFLATRADIPEVKQLCSGYSGVMPSENNRSPTVEEEPEDDQGFRVEPDSSTSKSEAPVTESQNSFTTPCYEGDELSDEEIVWEDVELKADSATTDF</sequence>
<evidence type="ECO:0000313" key="3">
    <source>
        <dbReference type="Proteomes" id="UP000001745"/>
    </source>
</evidence>
<keyword evidence="3" id="KW-1185">Reference proteome</keyword>
<evidence type="ECO:0000256" key="1">
    <source>
        <dbReference type="SAM" id="MobiDB-lite"/>
    </source>
</evidence>